<organism evidence="2">
    <name type="scientific">Darwinula stevensoni</name>
    <dbReference type="NCBI Taxonomy" id="69355"/>
    <lineage>
        <taxon>Eukaryota</taxon>
        <taxon>Metazoa</taxon>
        <taxon>Ecdysozoa</taxon>
        <taxon>Arthropoda</taxon>
        <taxon>Crustacea</taxon>
        <taxon>Oligostraca</taxon>
        <taxon>Ostracoda</taxon>
        <taxon>Podocopa</taxon>
        <taxon>Podocopida</taxon>
        <taxon>Darwinulocopina</taxon>
        <taxon>Darwinuloidea</taxon>
        <taxon>Darwinulidae</taxon>
        <taxon>Darwinula</taxon>
    </lineage>
</organism>
<reference evidence="2" key="1">
    <citation type="submission" date="2020-11" db="EMBL/GenBank/DDBJ databases">
        <authorList>
            <person name="Tran Van P."/>
        </authorList>
    </citation>
    <scope>NUCLEOTIDE SEQUENCE</scope>
</reference>
<dbReference type="EMBL" id="LR903152">
    <property type="protein sequence ID" value="CAD7251561.1"/>
    <property type="molecule type" value="Genomic_DNA"/>
</dbReference>
<dbReference type="Gene3D" id="2.30.29.80">
    <property type="match status" value="1"/>
</dbReference>
<dbReference type="Proteomes" id="UP000677054">
    <property type="component" value="Unassembled WGS sequence"/>
</dbReference>
<dbReference type="EMBL" id="CAJPEV010003635">
    <property type="protein sequence ID" value="CAG0900208.1"/>
    <property type="molecule type" value="Genomic_DNA"/>
</dbReference>
<proteinExistence type="predicted"/>
<dbReference type="SUPFAM" id="SSF160113">
    <property type="entry name" value="YegP-like"/>
    <property type="match status" value="2"/>
</dbReference>
<name>A0A7R9ACI4_9CRUS</name>
<evidence type="ECO:0000313" key="2">
    <source>
        <dbReference type="EMBL" id="CAD7251561.1"/>
    </source>
</evidence>
<feature type="domain" description="DUF1508" evidence="1">
    <location>
        <begin position="17"/>
        <end position="63"/>
    </location>
</feature>
<evidence type="ECO:0000259" key="1">
    <source>
        <dbReference type="Pfam" id="PF07411"/>
    </source>
</evidence>
<gene>
    <name evidence="2" type="ORF">DSTB1V02_LOCUS11327</name>
</gene>
<dbReference type="PANTHER" id="PTHR40606:SF1">
    <property type="entry name" value="UPF0339 PROTEIN YEGP"/>
    <property type="match status" value="1"/>
</dbReference>
<evidence type="ECO:0000313" key="3">
    <source>
        <dbReference type="Proteomes" id="UP000677054"/>
    </source>
</evidence>
<feature type="domain" description="DUF1508" evidence="1">
    <location>
        <begin position="68"/>
        <end position="114"/>
    </location>
</feature>
<dbReference type="InterPro" id="IPR051141">
    <property type="entry name" value="UPF0339_domain"/>
</dbReference>
<protein>
    <recommendedName>
        <fullName evidence="1">DUF1508 domain-containing protein</fullName>
    </recommendedName>
</protein>
<dbReference type="InterPro" id="IPR036913">
    <property type="entry name" value="YegP-like_sf"/>
</dbReference>
<dbReference type="InterPro" id="IPR010879">
    <property type="entry name" value="DUF1508"/>
</dbReference>
<accession>A0A7R9ACI4</accession>
<dbReference type="PANTHER" id="PTHR40606">
    <property type="match status" value="1"/>
</dbReference>
<keyword evidence="3" id="KW-1185">Reference proteome</keyword>
<sequence length="116" mass="12416">MEGYFSGMGKFEITTRKNGEFQFNLKAGNGQVILTSEGYATKAACLNGVESVKKNAADDGRFERKTSANGKAFFNLKAANGQIIGSSEMYETEASRDNGIASVMKNAPEATVEDNA</sequence>
<dbReference type="AlphaFoldDB" id="A0A7R9ACI4"/>
<dbReference type="OrthoDB" id="8300044at2759"/>
<dbReference type="Pfam" id="PF07411">
    <property type="entry name" value="DUF1508"/>
    <property type="match status" value="2"/>
</dbReference>